<gene>
    <name evidence="2" type="ORF">EDEG_01077</name>
</gene>
<dbReference type="HOGENOM" id="CLU_2223230_0_0_1"/>
<accession>J9DB64</accession>
<organism evidence="2 3">
    <name type="scientific">Edhazardia aedis (strain USNM 41457)</name>
    <name type="common">Microsporidian parasite</name>
    <dbReference type="NCBI Taxonomy" id="1003232"/>
    <lineage>
        <taxon>Eukaryota</taxon>
        <taxon>Fungi</taxon>
        <taxon>Fungi incertae sedis</taxon>
        <taxon>Microsporidia</taxon>
        <taxon>Edhazardia</taxon>
    </lineage>
</organism>
<sequence length="106" mass="13366">MKLKKIYNFFSAFLYNFIYIFIHEKRKHSNFISRYNFDSSIHTLWFYIFYSMVYKYRYICINLIIRLFVEILWIYNQTLKNVIDVLYNLLKTKKILLFIYLRVNLQ</sequence>
<keyword evidence="1" id="KW-0812">Transmembrane</keyword>
<dbReference type="Proteomes" id="UP000003163">
    <property type="component" value="Unassembled WGS sequence"/>
</dbReference>
<dbReference type="AlphaFoldDB" id="J9DB64"/>
<name>J9DB64_EDHAE</name>
<evidence type="ECO:0000313" key="2">
    <source>
        <dbReference type="EMBL" id="EJW04734.1"/>
    </source>
</evidence>
<dbReference type="EMBL" id="AFBI03000014">
    <property type="protein sequence ID" value="EJW04734.1"/>
    <property type="molecule type" value="Genomic_DNA"/>
</dbReference>
<dbReference type="VEuPathDB" id="MicrosporidiaDB:EDEG_01077"/>
<proteinExistence type="predicted"/>
<dbReference type="InParanoid" id="J9DB64"/>
<feature type="transmembrane region" description="Helical" evidence="1">
    <location>
        <begin position="6"/>
        <end position="22"/>
    </location>
</feature>
<evidence type="ECO:0000313" key="3">
    <source>
        <dbReference type="Proteomes" id="UP000003163"/>
    </source>
</evidence>
<reference evidence="2 3" key="1">
    <citation type="submission" date="2011-08" db="EMBL/GenBank/DDBJ databases">
        <authorList>
            <person name="Liu Z.J."/>
            <person name="Shi F.L."/>
            <person name="Lu J.Q."/>
            <person name="Li M."/>
            <person name="Wang Z.L."/>
        </authorList>
    </citation>
    <scope>NUCLEOTIDE SEQUENCE [LARGE SCALE GENOMIC DNA]</scope>
    <source>
        <strain evidence="2 3">USNM 41457</strain>
    </source>
</reference>
<protein>
    <submittedName>
        <fullName evidence="2">Uncharacterized protein</fullName>
    </submittedName>
</protein>
<reference evidence="3" key="2">
    <citation type="submission" date="2015-07" db="EMBL/GenBank/DDBJ databases">
        <title>Contrasting host-pathogen interactions and genome evolution in two generalist and specialist microsporidian pathogens of mosquitoes.</title>
        <authorList>
            <consortium name="The Broad Institute Genomics Platform"/>
            <consortium name="The Broad Institute Genome Sequencing Center for Infectious Disease"/>
            <person name="Cuomo C.A."/>
            <person name="Sanscrainte N.D."/>
            <person name="Goldberg J.M."/>
            <person name="Heiman D."/>
            <person name="Young S."/>
            <person name="Zeng Q."/>
            <person name="Becnel J.J."/>
            <person name="Birren B.W."/>
        </authorList>
    </citation>
    <scope>NUCLEOTIDE SEQUENCE [LARGE SCALE GENOMIC DNA]</scope>
    <source>
        <strain evidence="3">USNM 41457</strain>
    </source>
</reference>
<evidence type="ECO:0000256" key="1">
    <source>
        <dbReference type="SAM" id="Phobius"/>
    </source>
</evidence>
<keyword evidence="1" id="KW-1133">Transmembrane helix</keyword>
<keyword evidence="1" id="KW-0472">Membrane</keyword>
<keyword evidence="3" id="KW-1185">Reference proteome</keyword>
<comment type="caution">
    <text evidence="2">The sequence shown here is derived from an EMBL/GenBank/DDBJ whole genome shotgun (WGS) entry which is preliminary data.</text>
</comment>